<dbReference type="InterPro" id="IPR046531">
    <property type="entry name" value="DUF6596"/>
</dbReference>
<dbReference type="InterPro" id="IPR007627">
    <property type="entry name" value="RNA_pol_sigma70_r2"/>
</dbReference>
<dbReference type="Pfam" id="PF08281">
    <property type="entry name" value="Sigma70_r4_2"/>
    <property type="match status" value="1"/>
</dbReference>
<feature type="region of interest" description="Disordered" evidence="5">
    <location>
        <begin position="407"/>
        <end position="440"/>
    </location>
</feature>
<dbReference type="SUPFAM" id="SSF88946">
    <property type="entry name" value="Sigma2 domain of RNA polymerase sigma factors"/>
    <property type="match status" value="1"/>
</dbReference>
<dbReference type="EMBL" id="WAAO01000001">
    <property type="protein sequence ID" value="KAB1866274.1"/>
    <property type="molecule type" value="Genomic_DNA"/>
</dbReference>
<evidence type="ECO:0000313" key="9">
    <source>
        <dbReference type="EMBL" id="KAB1866274.1"/>
    </source>
</evidence>
<dbReference type="InterPro" id="IPR036388">
    <property type="entry name" value="WH-like_DNA-bd_sf"/>
</dbReference>
<gene>
    <name evidence="9" type="ORF">F6A08_00080</name>
</gene>
<dbReference type="SUPFAM" id="SSF88659">
    <property type="entry name" value="Sigma3 and sigma4 domains of RNA polymerase sigma factors"/>
    <property type="match status" value="1"/>
</dbReference>
<dbReference type="Gene3D" id="1.10.10.10">
    <property type="entry name" value="Winged helix-like DNA-binding domain superfamily/Winged helix DNA-binding domain"/>
    <property type="match status" value="1"/>
</dbReference>
<feature type="domain" description="RNA polymerase sigma-70 region 2" evidence="6">
    <location>
        <begin position="37"/>
        <end position="94"/>
    </location>
</feature>
<dbReference type="InterPro" id="IPR011990">
    <property type="entry name" value="TPR-like_helical_dom_sf"/>
</dbReference>
<accession>A0ABQ6V7F5</accession>
<comment type="caution">
    <text evidence="9">The sequence shown here is derived from an EMBL/GenBank/DDBJ whole genome shotgun (WGS) entry which is preliminary data.</text>
</comment>
<sequence>MAARGDDVTTPEEPPGTPPDALAAVRHVASTEYGRVVASVIGTVHDWTLAEDAVQDALARAVERWPGDGVPANPAAWVTTVARRRAIDLVRHADAERRAVARLEHEPHEGTDIAPGSDDHDDAFPHGDERLKLIFTACHPALTLEARAALTLRTVLNVSIEQLAAIFAVAPATMEKRLVRARAKIAHANIPYRVPDAAQLDSRSASVCEVLSALFTIGYSDPTLQPDPGAEAIRLARLCRQLLPSDSPALLEFTGLLALLLLQHSRRAARTTPDGLSVPFDQQDRELWDVSEIEEGLRLLDDAVEEAARAGIPGGRHLIRATVAAEYVRPAPGTEIDHTRIADIYGVLEQVDASPFVRLNRAVAVANAGRPAEALALTEALESSLGGHHLYSAVRGDLLQRLKRDDEASSAFRDAARTAPTERERRSYSQHADDISSAST</sequence>
<protein>
    <recommendedName>
        <fullName evidence="11">Sigma-70 family RNA polymerase sigma factor</fullName>
    </recommendedName>
</protein>
<feature type="domain" description="DUF6596" evidence="8">
    <location>
        <begin position="203"/>
        <end position="303"/>
    </location>
</feature>
<dbReference type="Pfam" id="PF04542">
    <property type="entry name" value="Sigma70_r2"/>
    <property type="match status" value="1"/>
</dbReference>
<evidence type="ECO:0000259" key="7">
    <source>
        <dbReference type="Pfam" id="PF08281"/>
    </source>
</evidence>
<evidence type="ECO:0000256" key="5">
    <source>
        <dbReference type="SAM" id="MobiDB-lite"/>
    </source>
</evidence>
<dbReference type="Pfam" id="PF20239">
    <property type="entry name" value="DUF6596"/>
    <property type="match status" value="1"/>
</dbReference>
<evidence type="ECO:0000256" key="2">
    <source>
        <dbReference type="ARBA" id="ARBA00023015"/>
    </source>
</evidence>
<organism evidence="9 10">
    <name type="scientific">Microbacterium algeriense</name>
    <dbReference type="NCBI Taxonomy" id="2615184"/>
    <lineage>
        <taxon>Bacteria</taxon>
        <taxon>Bacillati</taxon>
        <taxon>Actinomycetota</taxon>
        <taxon>Actinomycetes</taxon>
        <taxon>Micrococcales</taxon>
        <taxon>Microbacteriaceae</taxon>
        <taxon>Microbacterium</taxon>
    </lineage>
</organism>
<evidence type="ECO:0000256" key="1">
    <source>
        <dbReference type="ARBA" id="ARBA00010641"/>
    </source>
</evidence>
<evidence type="ECO:0000259" key="8">
    <source>
        <dbReference type="Pfam" id="PF20239"/>
    </source>
</evidence>
<dbReference type="Gene3D" id="1.10.1740.10">
    <property type="match status" value="1"/>
</dbReference>
<dbReference type="PANTHER" id="PTHR47756:SF2">
    <property type="entry name" value="BLL6612 PROTEIN"/>
    <property type="match status" value="1"/>
</dbReference>
<comment type="similarity">
    <text evidence="1">Belongs to the sigma-70 factor family. ECF subfamily.</text>
</comment>
<name>A0ABQ6V7F5_9MICO</name>
<evidence type="ECO:0000313" key="10">
    <source>
        <dbReference type="Proteomes" id="UP000478836"/>
    </source>
</evidence>
<reference evidence="10" key="1">
    <citation type="submission" date="2019-09" db="EMBL/GenBank/DDBJ databases">
        <title>Whole genome sequencing of Microbacterium maritypicum.</title>
        <authorList>
            <person name="Lenchi N."/>
        </authorList>
    </citation>
    <scope>NUCLEOTIDE SEQUENCE [LARGE SCALE GENOMIC DNA]</scope>
    <source>
        <strain evidence="10">G1</strain>
    </source>
</reference>
<feature type="compositionally biased region" description="Basic and acidic residues" evidence="5">
    <location>
        <begin position="414"/>
        <end position="434"/>
    </location>
</feature>
<keyword evidence="10" id="KW-1185">Reference proteome</keyword>
<evidence type="ECO:0008006" key="11">
    <source>
        <dbReference type="Google" id="ProtNLM"/>
    </source>
</evidence>
<feature type="domain" description="RNA polymerase sigma factor 70 region 4 type 2" evidence="7">
    <location>
        <begin position="134"/>
        <end position="185"/>
    </location>
</feature>
<keyword evidence="3" id="KW-0731">Sigma factor</keyword>
<dbReference type="InterPro" id="IPR013324">
    <property type="entry name" value="RNA_pol_sigma_r3/r4-like"/>
</dbReference>
<dbReference type="InterPro" id="IPR013325">
    <property type="entry name" value="RNA_pol_sigma_r2"/>
</dbReference>
<evidence type="ECO:0000259" key="6">
    <source>
        <dbReference type="Pfam" id="PF04542"/>
    </source>
</evidence>
<keyword evidence="4" id="KW-0804">Transcription</keyword>
<evidence type="ECO:0000256" key="4">
    <source>
        <dbReference type="ARBA" id="ARBA00023163"/>
    </source>
</evidence>
<dbReference type="SUPFAM" id="SSF48452">
    <property type="entry name" value="TPR-like"/>
    <property type="match status" value="1"/>
</dbReference>
<keyword evidence="2" id="KW-0805">Transcription regulation</keyword>
<dbReference type="PANTHER" id="PTHR47756">
    <property type="entry name" value="BLL6612 PROTEIN-RELATED"/>
    <property type="match status" value="1"/>
</dbReference>
<evidence type="ECO:0000256" key="3">
    <source>
        <dbReference type="ARBA" id="ARBA00023082"/>
    </source>
</evidence>
<dbReference type="InterPro" id="IPR013249">
    <property type="entry name" value="RNA_pol_sigma70_r4_t2"/>
</dbReference>
<proteinExistence type="inferred from homology"/>
<dbReference type="Proteomes" id="UP000478836">
    <property type="component" value="Unassembled WGS sequence"/>
</dbReference>